<keyword evidence="3" id="KW-1185">Reference proteome</keyword>
<feature type="compositionally biased region" description="Basic residues" evidence="1">
    <location>
        <begin position="1"/>
        <end position="14"/>
    </location>
</feature>
<name>A0A7D0JH04_9CAUD</name>
<dbReference type="Proteomes" id="UP000509770">
    <property type="component" value="Segment"/>
</dbReference>
<proteinExistence type="predicted"/>
<evidence type="ECO:0000256" key="1">
    <source>
        <dbReference type="SAM" id="MobiDB-lite"/>
    </source>
</evidence>
<evidence type="ECO:0000313" key="2">
    <source>
        <dbReference type="EMBL" id="QEM42998.1"/>
    </source>
</evidence>
<feature type="region of interest" description="Disordered" evidence="1">
    <location>
        <begin position="1"/>
        <end position="23"/>
    </location>
</feature>
<organism evidence="2 3">
    <name type="scientific">Escherichia phage vB_EcoM_4HA13</name>
    <dbReference type="NCBI Taxonomy" id="2601675"/>
    <lineage>
        <taxon>Viruses</taxon>
        <taxon>Duplodnaviria</taxon>
        <taxon>Heunggongvirae</taxon>
        <taxon>Uroviricota</taxon>
        <taxon>Caudoviricetes</taxon>
        <taxon>Chaseviridae</taxon>
        <taxon>Cleopatravirinae</taxon>
        <taxon>Sabourvirus</taxon>
        <taxon>Sabourvirus sv4HA13</taxon>
    </lineage>
</organism>
<reference evidence="2" key="1">
    <citation type="submission" date="2019-07" db="EMBL/GenBank/DDBJ databases">
        <authorList>
            <person name="Lin J."/>
            <person name="Cucic S."/>
            <person name="Klem A."/>
            <person name="Kropinski A."/>
            <person name="Anany H."/>
        </authorList>
    </citation>
    <scope>NUCLEOTIDE SEQUENCE [LARGE SCALE GENOMIC DNA]</scope>
</reference>
<dbReference type="EMBL" id="MN136198">
    <property type="protein sequence ID" value="QEM42998.1"/>
    <property type="molecule type" value="Genomic_DNA"/>
</dbReference>
<accession>A0A7D0JH04</accession>
<sequence length="102" mass="11444">MKRKTLKQKLRAQVRKTNELRKQEHEQAGITINFELAAMQSVGMAHGIMATMIHAKNLLGENDSKYHEIRDTAQERIAQCVVALVGMGIPADVVNQRIVQGH</sequence>
<evidence type="ECO:0000313" key="3">
    <source>
        <dbReference type="Proteomes" id="UP000509770"/>
    </source>
</evidence>
<protein>
    <submittedName>
        <fullName evidence="2">Uncharacterized protein</fullName>
    </submittedName>
</protein>
<gene>
    <name evidence="2" type="ORF">AC4HA13_0027</name>
</gene>